<organism evidence="1">
    <name type="scientific">Hellea balneolensis</name>
    <dbReference type="NCBI Taxonomy" id="287478"/>
    <lineage>
        <taxon>Bacteria</taxon>
        <taxon>Pseudomonadati</taxon>
        <taxon>Pseudomonadota</taxon>
        <taxon>Alphaproteobacteria</taxon>
        <taxon>Maricaulales</taxon>
        <taxon>Robiginitomaculaceae</taxon>
        <taxon>Hellea</taxon>
    </lineage>
</organism>
<dbReference type="InterPro" id="IPR008309">
    <property type="entry name" value="YdbL"/>
</dbReference>
<name>A0A7V5U1M4_9PROT</name>
<dbReference type="Proteomes" id="UP000885806">
    <property type="component" value="Unassembled WGS sequence"/>
</dbReference>
<evidence type="ECO:0000313" key="1">
    <source>
        <dbReference type="EMBL" id="HHI89130.1"/>
    </source>
</evidence>
<dbReference type="EMBL" id="DROP01000281">
    <property type="protein sequence ID" value="HHI89130.1"/>
    <property type="molecule type" value="Genomic_DNA"/>
</dbReference>
<dbReference type="AlphaFoldDB" id="A0A7V5U1M4"/>
<feature type="non-terminal residue" evidence="1">
    <location>
        <position position="1"/>
    </location>
</feature>
<dbReference type="PIRSF" id="PIRSF025560">
    <property type="entry name" value="UCP025560"/>
    <property type="match status" value="1"/>
</dbReference>
<gene>
    <name evidence="1" type="ORF">ENK01_04170</name>
</gene>
<sequence length="95" mass="10151">NMDAKTIIDQAKLAGLVGEQLNGYLGFVTDNVPADIRAAVNEINIKRKSLYTKVAREKGVAISDVAGLSGEKLVAKAAPGTYVRLADERWHKVGA</sequence>
<protein>
    <submittedName>
        <fullName evidence="1">DUF1318 domain-containing protein</fullName>
    </submittedName>
</protein>
<accession>A0A7V5U1M4</accession>
<dbReference type="Pfam" id="PF07027">
    <property type="entry name" value="DUF1318"/>
    <property type="match status" value="1"/>
</dbReference>
<proteinExistence type="predicted"/>
<comment type="caution">
    <text evidence="1">The sequence shown here is derived from an EMBL/GenBank/DDBJ whole genome shotgun (WGS) entry which is preliminary data.</text>
</comment>
<reference evidence="1" key="1">
    <citation type="journal article" date="2020" name="mSystems">
        <title>Genome- and Community-Level Interaction Insights into Carbon Utilization and Element Cycling Functions of Hydrothermarchaeota in Hydrothermal Sediment.</title>
        <authorList>
            <person name="Zhou Z."/>
            <person name="Liu Y."/>
            <person name="Xu W."/>
            <person name="Pan J."/>
            <person name="Luo Z.H."/>
            <person name="Li M."/>
        </authorList>
    </citation>
    <scope>NUCLEOTIDE SEQUENCE [LARGE SCALE GENOMIC DNA]</scope>
    <source>
        <strain evidence="1">HyVt-538</strain>
    </source>
</reference>